<accession>A0A3M8B804</accession>
<dbReference type="AlphaFoldDB" id="A0A3M8B804"/>
<evidence type="ECO:0000313" key="2">
    <source>
        <dbReference type="Proteomes" id="UP000268829"/>
    </source>
</evidence>
<keyword evidence="2" id="KW-1185">Reference proteome</keyword>
<name>A0A3M8B804_9BACL</name>
<organism evidence="1 2">
    <name type="scientific">Brevibacillus gelatini</name>
    <dbReference type="NCBI Taxonomy" id="1655277"/>
    <lineage>
        <taxon>Bacteria</taxon>
        <taxon>Bacillati</taxon>
        <taxon>Bacillota</taxon>
        <taxon>Bacilli</taxon>
        <taxon>Bacillales</taxon>
        <taxon>Paenibacillaceae</taxon>
        <taxon>Brevibacillus</taxon>
    </lineage>
</organism>
<dbReference type="OrthoDB" id="2896613at2"/>
<reference evidence="1 2" key="1">
    <citation type="submission" date="2018-10" db="EMBL/GenBank/DDBJ databases">
        <title>Phylogenomics of Brevibacillus.</title>
        <authorList>
            <person name="Dunlap C."/>
        </authorList>
    </citation>
    <scope>NUCLEOTIDE SEQUENCE [LARGE SCALE GENOMIC DNA]</scope>
    <source>
        <strain evidence="1 2">DSM 100115</strain>
    </source>
</reference>
<dbReference type="RefSeq" id="WP_122903599.1">
    <property type="nucleotide sequence ID" value="NZ_RHHS01000013.1"/>
</dbReference>
<sequence>MNILTDDDIKFLKDLAIELKTQDREYTAKPVFYQIREKKNVVGIDPDYADKTCILLSEDYILFTDFNEAIEWCEDYLEDLIQKDIDEWWEVKLSKSFLVLHDFLKNIGYEFSTYTGYTEEHTYKNCFLTKRALDQHVTENHYHYKQPDYFINHAWRNPELQRLLEIVEKFADVEI</sequence>
<dbReference type="Proteomes" id="UP000268829">
    <property type="component" value="Unassembled WGS sequence"/>
</dbReference>
<protein>
    <submittedName>
        <fullName evidence="1">Uncharacterized protein</fullName>
    </submittedName>
</protein>
<proteinExistence type="predicted"/>
<gene>
    <name evidence="1" type="ORF">EDM57_04630</name>
</gene>
<comment type="caution">
    <text evidence="1">The sequence shown here is derived from an EMBL/GenBank/DDBJ whole genome shotgun (WGS) entry which is preliminary data.</text>
</comment>
<dbReference type="EMBL" id="RHHS01000013">
    <property type="protein sequence ID" value="RNB59432.1"/>
    <property type="molecule type" value="Genomic_DNA"/>
</dbReference>
<evidence type="ECO:0000313" key="1">
    <source>
        <dbReference type="EMBL" id="RNB59432.1"/>
    </source>
</evidence>